<evidence type="ECO:0000313" key="3">
    <source>
        <dbReference type="EnsemblProtists" id="PYU1_T007306"/>
    </source>
</evidence>
<reference evidence="3" key="3">
    <citation type="submission" date="2015-02" db="UniProtKB">
        <authorList>
            <consortium name="EnsemblProtists"/>
        </authorList>
    </citation>
    <scope>IDENTIFICATION</scope>
    <source>
        <strain evidence="3">DAOM BR144</strain>
    </source>
</reference>
<dbReference type="InterPro" id="IPR000836">
    <property type="entry name" value="PRTase_dom"/>
</dbReference>
<sequence length="544" mass="58600">MQQPPISRPRVVVHPTASTGASAASMAYRPPHGSYPQPYQQPPPHLRPQPFVQPSSSPQARQNRSATGSPTLPGISTMLMLPKGSNSSSTPTTMDAMSGARAPLHSPMVNDQQHQVSGAKWTPEMASISPIKSNAMDGGRGAAAMYYDACSSGQVEPQMARLPSFRNSSESQDDSDATTSATHQDDDGVASTPAGSEEGGERIANPSKNSRYLREMDRREILARIEQGEKQATLAKEYQVSRAAICNLNKHREDVMSRKDENPLAKHPKKPRPKSTKIKIRASKSKKLTSTSPRGRCGIGSGMGAGGKAHTYEVKSRAAALLLTSLRNKNTTIHEFQRSSERLLRLLIEEALSLVPIKSVEVYLSDSVKADGVGWEHPPCAVTMESPMCRPMLGLFHAMEPEQPTGIVHMEQAAAISSSQLPASLQYHNVFVFALSATSADAICVVIQQLQARGAVEAMISIVAVFITSEIIASVHTKYPSVKIVAAQIDPSGTQPQQVEQQTGNVETSESASASSCCLQFVLNRFHEVYHSASTTTMASPMAH</sequence>
<feature type="region of interest" description="Disordered" evidence="1">
    <location>
        <begin position="163"/>
        <end position="212"/>
    </location>
</feature>
<dbReference type="SUPFAM" id="SSF53271">
    <property type="entry name" value="PRTase-like"/>
    <property type="match status" value="1"/>
</dbReference>
<feature type="compositionally biased region" description="Polar residues" evidence="1">
    <location>
        <begin position="84"/>
        <end position="95"/>
    </location>
</feature>
<protein>
    <recommendedName>
        <fullName evidence="2">Phosphoribosyltransferase domain-containing protein</fullName>
    </recommendedName>
</protein>
<dbReference type="InParanoid" id="K3WQR4"/>
<feature type="compositionally biased region" description="Low complexity" evidence="1">
    <location>
        <begin position="16"/>
        <end position="38"/>
    </location>
</feature>
<dbReference type="Pfam" id="PF14681">
    <property type="entry name" value="UPRTase"/>
    <property type="match status" value="1"/>
</dbReference>
<dbReference type="Proteomes" id="UP000019132">
    <property type="component" value="Unassembled WGS sequence"/>
</dbReference>
<feature type="compositionally biased region" description="Low complexity" evidence="1">
    <location>
        <begin position="48"/>
        <end position="59"/>
    </location>
</feature>
<feature type="compositionally biased region" description="Polar residues" evidence="1">
    <location>
        <begin position="60"/>
        <end position="70"/>
    </location>
</feature>
<accession>K3WQR4</accession>
<feature type="region of interest" description="Disordered" evidence="1">
    <location>
        <begin position="1"/>
        <end position="96"/>
    </location>
</feature>
<dbReference type="InterPro" id="IPR029057">
    <property type="entry name" value="PRTase-like"/>
</dbReference>
<dbReference type="eggNOG" id="ENOG502SSBQ">
    <property type="taxonomic scope" value="Eukaryota"/>
</dbReference>
<feature type="region of interest" description="Disordered" evidence="1">
    <location>
        <begin position="254"/>
        <end position="302"/>
    </location>
</feature>
<evidence type="ECO:0000256" key="1">
    <source>
        <dbReference type="SAM" id="MobiDB-lite"/>
    </source>
</evidence>
<dbReference type="EnsemblProtists" id="PYU1_T007306">
    <property type="protein sequence ID" value="PYU1_T007306"/>
    <property type="gene ID" value="PYU1_G007290"/>
</dbReference>
<dbReference type="Gene3D" id="3.40.50.2020">
    <property type="match status" value="1"/>
</dbReference>
<evidence type="ECO:0000259" key="2">
    <source>
        <dbReference type="Pfam" id="PF14681"/>
    </source>
</evidence>
<feature type="domain" description="Phosphoribosyltransferase" evidence="2">
    <location>
        <begin position="316"/>
        <end position="494"/>
    </location>
</feature>
<name>K3WQR4_GLOUD</name>
<reference evidence="4" key="1">
    <citation type="journal article" date="2010" name="Genome Biol.">
        <title>Genome sequence of the necrotrophic plant pathogen Pythium ultimum reveals original pathogenicity mechanisms and effector repertoire.</title>
        <authorList>
            <person name="Levesque C.A."/>
            <person name="Brouwer H."/>
            <person name="Cano L."/>
            <person name="Hamilton J.P."/>
            <person name="Holt C."/>
            <person name="Huitema E."/>
            <person name="Raffaele S."/>
            <person name="Robideau G.P."/>
            <person name="Thines M."/>
            <person name="Win J."/>
            <person name="Zerillo M.M."/>
            <person name="Beakes G.W."/>
            <person name="Boore J.L."/>
            <person name="Busam D."/>
            <person name="Dumas B."/>
            <person name="Ferriera S."/>
            <person name="Fuerstenberg S.I."/>
            <person name="Gachon C.M."/>
            <person name="Gaulin E."/>
            <person name="Govers F."/>
            <person name="Grenville-Briggs L."/>
            <person name="Horner N."/>
            <person name="Hostetler J."/>
            <person name="Jiang R.H."/>
            <person name="Johnson J."/>
            <person name="Krajaejun T."/>
            <person name="Lin H."/>
            <person name="Meijer H.J."/>
            <person name="Moore B."/>
            <person name="Morris P."/>
            <person name="Phuntmart V."/>
            <person name="Puiu D."/>
            <person name="Shetty J."/>
            <person name="Stajich J.E."/>
            <person name="Tripathy S."/>
            <person name="Wawra S."/>
            <person name="van West P."/>
            <person name="Whitty B.R."/>
            <person name="Coutinho P.M."/>
            <person name="Henrissat B."/>
            <person name="Martin F."/>
            <person name="Thomas P.D."/>
            <person name="Tyler B.M."/>
            <person name="De Vries R.P."/>
            <person name="Kamoun S."/>
            <person name="Yandell M."/>
            <person name="Tisserat N."/>
            <person name="Buell C.R."/>
        </authorList>
    </citation>
    <scope>NUCLEOTIDE SEQUENCE</scope>
    <source>
        <strain evidence="4">DAOM:BR144</strain>
    </source>
</reference>
<dbReference type="AlphaFoldDB" id="K3WQR4"/>
<dbReference type="Gene3D" id="1.10.10.60">
    <property type="entry name" value="Homeodomain-like"/>
    <property type="match status" value="1"/>
</dbReference>
<organism evidence="3 4">
    <name type="scientific">Globisporangium ultimum (strain ATCC 200006 / CBS 805.95 / DAOM BR144)</name>
    <name type="common">Pythium ultimum</name>
    <dbReference type="NCBI Taxonomy" id="431595"/>
    <lineage>
        <taxon>Eukaryota</taxon>
        <taxon>Sar</taxon>
        <taxon>Stramenopiles</taxon>
        <taxon>Oomycota</taxon>
        <taxon>Peronosporomycetes</taxon>
        <taxon>Pythiales</taxon>
        <taxon>Pythiaceae</taxon>
        <taxon>Globisporangium</taxon>
    </lineage>
</organism>
<dbReference type="EMBL" id="GL376629">
    <property type="status" value="NOT_ANNOTATED_CDS"/>
    <property type="molecule type" value="Genomic_DNA"/>
</dbReference>
<keyword evidence="4" id="KW-1185">Reference proteome</keyword>
<dbReference type="STRING" id="431595.K3WQR4"/>
<feature type="compositionally biased region" description="Basic and acidic residues" evidence="1">
    <location>
        <begin position="254"/>
        <end position="264"/>
    </location>
</feature>
<reference evidence="4" key="2">
    <citation type="submission" date="2010-04" db="EMBL/GenBank/DDBJ databases">
        <authorList>
            <person name="Buell R."/>
            <person name="Hamilton J."/>
            <person name="Hostetler J."/>
        </authorList>
    </citation>
    <scope>NUCLEOTIDE SEQUENCE [LARGE SCALE GENOMIC DNA]</scope>
    <source>
        <strain evidence="4">DAOM:BR144</strain>
    </source>
</reference>
<proteinExistence type="predicted"/>
<dbReference type="HOGENOM" id="CLU_027248_3_1_1"/>
<feature type="compositionally biased region" description="Basic residues" evidence="1">
    <location>
        <begin position="266"/>
        <end position="287"/>
    </location>
</feature>
<dbReference type="VEuPathDB" id="FungiDB:PYU1_G007290"/>
<evidence type="ECO:0000313" key="4">
    <source>
        <dbReference type="Proteomes" id="UP000019132"/>
    </source>
</evidence>